<accession>A0AAN6GXS9</accession>
<keyword evidence="9" id="KW-1185">Reference proteome</keyword>
<dbReference type="Gene3D" id="3.40.50.720">
    <property type="entry name" value="NAD(P)-binding Rossmann-like Domain"/>
    <property type="match status" value="1"/>
</dbReference>
<evidence type="ECO:0000313" key="9">
    <source>
        <dbReference type="Proteomes" id="UP001175353"/>
    </source>
</evidence>
<reference evidence="8" key="1">
    <citation type="submission" date="2023-06" db="EMBL/GenBank/DDBJ databases">
        <title>Black Yeasts Isolated from many extreme environments.</title>
        <authorList>
            <person name="Coleine C."/>
            <person name="Stajich J.E."/>
            <person name="Selbmann L."/>
        </authorList>
    </citation>
    <scope>NUCLEOTIDE SEQUENCE</scope>
    <source>
        <strain evidence="8">CCFEE 5200</strain>
    </source>
</reference>
<dbReference type="InterPro" id="IPR013149">
    <property type="entry name" value="ADH-like_C"/>
</dbReference>
<dbReference type="PROSITE" id="PS00059">
    <property type="entry name" value="ADH_ZINC"/>
    <property type="match status" value="1"/>
</dbReference>
<feature type="domain" description="Alcohol dehydrogenase-like C-terminal" evidence="6">
    <location>
        <begin position="139"/>
        <end position="203"/>
    </location>
</feature>
<evidence type="ECO:0000313" key="8">
    <source>
        <dbReference type="EMBL" id="KAK0949654.1"/>
    </source>
</evidence>
<dbReference type="InterPro" id="IPR011032">
    <property type="entry name" value="GroES-like_sf"/>
</dbReference>
<dbReference type="SUPFAM" id="SSF51735">
    <property type="entry name" value="NAD(P)-binding Rossmann-fold domains"/>
    <property type="match status" value="1"/>
</dbReference>
<dbReference type="GO" id="GO:0008270">
    <property type="term" value="F:zinc ion binding"/>
    <property type="evidence" value="ECO:0007669"/>
    <property type="project" value="InterPro"/>
</dbReference>
<feature type="non-terminal residue" evidence="8">
    <location>
        <position position="1"/>
    </location>
</feature>
<dbReference type="AlphaFoldDB" id="A0AAN6GXS9"/>
<name>A0AAN6GXS9_9PEZI</name>
<evidence type="ECO:0000256" key="1">
    <source>
        <dbReference type="ARBA" id="ARBA00022723"/>
    </source>
</evidence>
<dbReference type="Pfam" id="PF08240">
    <property type="entry name" value="ADH_N"/>
    <property type="match status" value="1"/>
</dbReference>
<comment type="cofactor">
    <cofactor evidence="5">
        <name>Zn(2+)</name>
        <dbReference type="ChEBI" id="CHEBI:29105"/>
    </cofactor>
</comment>
<dbReference type="GO" id="GO:0051903">
    <property type="term" value="F:S-(hydroxymethyl)glutathione dehydrogenase [NAD(P)+] activity"/>
    <property type="evidence" value="ECO:0007669"/>
    <property type="project" value="TreeGrafter"/>
</dbReference>
<evidence type="ECO:0000259" key="7">
    <source>
        <dbReference type="Pfam" id="PF08240"/>
    </source>
</evidence>
<comment type="caution">
    <text evidence="8">The sequence shown here is derived from an EMBL/GenBank/DDBJ whole genome shotgun (WGS) entry which is preliminary data.</text>
</comment>
<feature type="domain" description="Alcohol dehydrogenase-like N-terminal" evidence="7">
    <location>
        <begin position="2"/>
        <end position="53"/>
    </location>
</feature>
<dbReference type="EMBL" id="JAUJLE010001056">
    <property type="protein sequence ID" value="KAK0949654.1"/>
    <property type="molecule type" value="Genomic_DNA"/>
</dbReference>
<evidence type="ECO:0000259" key="6">
    <source>
        <dbReference type="Pfam" id="PF00107"/>
    </source>
</evidence>
<dbReference type="PANTHER" id="PTHR43880:SF12">
    <property type="entry name" value="ALCOHOL DEHYDROGENASE CLASS-3"/>
    <property type="match status" value="1"/>
</dbReference>
<keyword evidence="3" id="KW-0560">Oxidoreductase</keyword>
<dbReference type="SUPFAM" id="SSF50129">
    <property type="entry name" value="GroES-like"/>
    <property type="match status" value="1"/>
</dbReference>
<sequence length="220" mass="23577">YGHEGAGVVEEIGGAVKHSAVGDHVILTFNSRGHCTPCLRNQTSYCKHDYNLTLKGRRLDGTKNLFFAGVPLESTYFGQYSFAHRSTVGAFSAVKVDKSLPSDTLCSLDCRVQTGPGTILTILNPRLGSLVAVYGVGGAVGLAAIAIAAHCTPAIKIIAVDVDDSRLEMARAFGATHTIKSKGKYMVELVQEVTDSEGVDYSLMLQASYPLLKAWFPLPR</sequence>
<keyword evidence="4" id="KW-0520">NAD</keyword>
<dbReference type="Pfam" id="PF00107">
    <property type="entry name" value="ADH_zinc_N"/>
    <property type="match status" value="1"/>
</dbReference>
<dbReference type="InterPro" id="IPR002328">
    <property type="entry name" value="ADH_Zn_CS"/>
</dbReference>
<dbReference type="GO" id="GO:0046294">
    <property type="term" value="P:formaldehyde catabolic process"/>
    <property type="evidence" value="ECO:0007669"/>
    <property type="project" value="TreeGrafter"/>
</dbReference>
<evidence type="ECO:0000256" key="2">
    <source>
        <dbReference type="ARBA" id="ARBA00022833"/>
    </source>
</evidence>
<evidence type="ECO:0000256" key="4">
    <source>
        <dbReference type="ARBA" id="ARBA00023027"/>
    </source>
</evidence>
<protein>
    <recommendedName>
        <fullName evidence="10">Alcohol dehydrogenase</fullName>
    </recommendedName>
</protein>
<evidence type="ECO:0000256" key="3">
    <source>
        <dbReference type="ARBA" id="ARBA00023002"/>
    </source>
</evidence>
<organism evidence="8 9">
    <name type="scientific">Friedmanniomyces endolithicus</name>
    <dbReference type="NCBI Taxonomy" id="329885"/>
    <lineage>
        <taxon>Eukaryota</taxon>
        <taxon>Fungi</taxon>
        <taxon>Dikarya</taxon>
        <taxon>Ascomycota</taxon>
        <taxon>Pezizomycotina</taxon>
        <taxon>Dothideomycetes</taxon>
        <taxon>Dothideomycetidae</taxon>
        <taxon>Mycosphaerellales</taxon>
        <taxon>Teratosphaeriaceae</taxon>
        <taxon>Friedmanniomyces</taxon>
    </lineage>
</organism>
<dbReference type="Gene3D" id="3.90.180.10">
    <property type="entry name" value="Medium-chain alcohol dehydrogenases, catalytic domain"/>
    <property type="match status" value="1"/>
</dbReference>
<dbReference type="InterPro" id="IPR013154">
    <property type="entry name" value="ADH-like_N"/>
</dbReference>
<evidence type="ECO:0008006" key="10">
    <source>
        <dbReference type="Google" id="ProtNLM"/>
    </source>
</evidence>
<gene>
    <name evidence="8" type="ORF">LTR91_026276</name>
</gene>
<evidence type="ECO:0000256" key="5">
    <source>
        <dbReference type="RuleBase" id="RU361277"/>
    </source>
</evidence>
<dbReference type="Proteomes" id="UP001175353">
    <property type="component" value="Unassembled WGS sequence"/>
</dbReference>
<dbReference type="GO" id="GO:0005829">
    <property type="term" value="C:cytosol"/>
    <property type="evidence" value="ECO:0007669"/>
    <property type="project" value="TreeGrafter"/>
</dbReference>
<dbReference type="PANTHER" id="PTHR43880">
    <property type="entry name" value="ALCOHOL DEHYDROGENASE"/>
    <property type="match status" value="1"/>
</dbReference>
<keyword evidence="2 5" id="KW-0862">Zinc</keyword>
<proteinExistence type="inferred from homology"/>
<dbReference type="InterPro" id="IPR036291">
    <property type="entry name" value="NAD(P)-bd_dom_sf"/>
</dbReference>
<keyword evidence="1 5" id="KW-0479">Metal-binding</keyword>
<comment type="similarity">
    <text evidence="5">Belongs to the zinc-containing alcohol dehydrogenase family.</text>
</comment>